<keyword evidence="3 5" id="KW-0378">Hydrolase</keyword>
<dbReference type="GO" id="GO:0008803">
    <property type="term" value="F:bis(5'-nucleosyl)-tetraphosphatase (symmetrical) activity"/>
    <property type="evidence" value="ECO:0007669"/>
    <property type="project" value="UniProtKB-UniRule"/>
</dbReference>
<dbReference type="SUPFAM" id="SSF56300">
    <property type="entry name" value="Metallo-dependent phosphatases"/>
    <property type="match status" value="1"/>
</dbReference>
<dbReference type="PANTHER" id="PTHR40942">
    <property type="match status" value="1"/>
</dbReference>
<dbReference type="AlphaFoldDB" id="A0A0K1XGA0"/>
<accession>A0A0K1XGA0</accession>
<dbReference type="STRING" id="1697053.AKN87_01175"/>
<evidence type="ECO:0000256" key="1">
    <source>
        <dbReference type="ARBA" id="ARBA00003413"/>
    </source>
</evidence>
<dbReference type="NCBIfam" id="TIGR00668">
    <property type="entry name" value="apaH"/>
    <property type="match status" value="1"/>
</dbReference>
<dbReference type="Proteomes" id="UP000063953">
    <property type="component" value="Chromosome"/>
</dbReference>
<dbReference type="InterPro" id="IPR004843">
    <property type="entry name" value="Calcineurin-like_PHP"/>
</dbReference>
<dbReference type="HAMAP" id="MF_00199">
    <property type="entry name" value="ApaH"/>
    <property type="match status" value="1"/>
</dbReference>
<dbReference type="EC" id="3.6.1.41" evidence="5"/>
<comment type="function">
    <text evidence="1 5">Hydrolyzes diadenosine 5',5'''-P1,P4-tetraphosphate to yield ADP.</text>
</comment>
<organism evidence="7 8">
    <name type="scientific">Thiopseudomonas alkaliphila</name>
    <dbReference type="NCBI Taxonomy" id="1697053"/>
    <lineage>
        <taxon>Bacteria</taxon>
        <taxon>Pseudomonadati</taxon>
        <taxon>Pseudomonadota</taxon>
        <taxon>Gammaproteobacteria</taxon>
        <taxon>Pseudomonadales</taxon>
        <taxon>Pseudomonadaceae</taxon>
        <taxon>Thiopseudomonas</taxon>
    </lineage>
</organism>
<dbReference type="NCBIfam" id="NF001204">
    <property type="entry name" value="PRK00166.1"/>
    <property type="match status" value="1"/>
</dbReference>
<dbReference type="EMBL" id="CP012365">
    <property type="protein sequence ID" value="AKX60371.1"/>
    <property type="molecule type" value="Genomic_DNA"/>
</dbReference>
<gene>
    <name evidence="5" type="primary">apaH</name>
    <name evidence="7" type="ORF">AKN88_10840</name>
</gene>
<keyword evidence="8" id="KW-1185">Reference proteome</keyword>
<name>A0A0K1XGA0_9GAMM</name>
<protein>
    <recommendedName>
        <fullName evidence="5">Bis(5'-nucleosyl)-tetraphosphatase, symmetrical</fullName>
        <ecNumber evidence="5">3.6.1.41</ecNumber>
    </recommendedName>
    <alternativeName>
        <fullName evidence="5">Ap4A hydrolase</fullName>
    </alternativeName>
    <alternativeName>
        <fullName evidence="5">Diadenosine 5',5'''-P1,P4-tetraphosphate pyrophosphohydrolase</fullName>
    </alternativeName>
    <alternativeName>
        <fullName evidence="5">Diadenosine tetraphosphatase</fullName>
    </alternativeName>
</protein>
<dbReference type="InterPro" id="IPR029052">
    <property type="entry name" value="Metallo-depent_PP-like"/>
</dbReference>
<dbReference type="RefSeq" id="WP_053101671.1">
    <property type="nucleotide sequence ID" value="NZ_CP012365.1"/>
</dbReference>
<proteinExistence type="inferred from homology"/>
<comment type="similarity">
    <text evidence="2 5">Belongs to the Ap4A hydrolase family.</text>
</comment>
<dbReference type="PATRIC" id="fig|1698449.3.peg.2182"/>
<dbReference type="Pfam" id="PF00149">
    <property type="entry name" value="Metallophos"/>
    <property type="match status" value="1"/>
</dbReference>
<evidence type="ECO:0000256" key="2">
    <source>
        <dbReference type="ARBA" id="ARBA00005419"/>
    </source>
</evidence>
<sequence>MATYAVGDVQGCLTQLQAVLAQVQFNPQYDQLWLVGDLVNRGPDSLATLRFLYQMQDSVVTVLGNHDLHLLAAWHDPSRLKRKDTLLEVLQAPDCDELLGWLIQQPLMHYDAQRQLTLVHAGVAPMWSVSQAQSYAEEVHQVLRDPTVRSEFFAQMYGNTPAVWSKQLRGMERLRVITNYFTRMRFCSLSGELDFSAKETLEHAPKNCVPWFKVPARVMQGEQIIFGHWAALAGHCDEPGLYALDTGCVWGGAMSLMNIDSHQIIRHACPAALPLEN</sequence>
<evidence type="ECO:0000313" key="8">
    <source>
        <dbReference type="Proteomes" id="UP000063953"/>
    </source>
</evidence>
<evidence type="ECO:0000256" key="3">
    <source>
        <dbReference type="ARBA" id="ARBA00022801"/>
    </source>
</evidence>
<dbReference type="InterPro" id="IPR004617">
    <property type="entry name" value="ApaH"/>
</dbReference>
<dbReference type="PIRSF" id="PIRSF000903">
    <property type="entry name" value="B5n-ttraPtase_sm"/>
    <property type="match status" value="1"/>
</dbReference>
<feature type="domain" description="Calcineurin-like phosphoesterase" evidence="6">
    <location>
        <begin position="4"/>
        <end position="124"/>
    </location>
</feature>
<comment type="catalytic activity">
    <reaction evidence="4 5">
        <text>P(1),P(4)-bis(5'-adenosyl) tetraphosphate + H2O = 2 ADP + 2 H(+)</text>
        <dbReference type="Rhea" id="RHEA:24252"/>
        <dbReference type="ChEBI" id="CHEBI:15377"/>
        <dbReference type="ChEBI" id="CHEBI:15378"/>
        <dbReference type="ChEBI" id="CHEBI:58141"/>
        <dbReference type="ChEBI" id="CHEBI:456216"/>
        <dbReference type="EC" id="3.6.1.41"/>
    </reaction>
</comment>
<evidence type="ECO:0000256" key="4">
    <source>
        <dbReference type="ARBA" id="ARBA00049417"/>
    </source>
</evidence>
<dbReference type="CDD" id="cd07422">
    <property type="entry name" value="MPP_ApaH"/>
    <property type="match status" value="1"/>
</dbReference>
<evidence type="ECO:0000259" key="6">
    <source>
        <dbReference type="Pfam" id="PF00149"/>
    </source>
</evidence>
<evidence type="ECO:0000313" key="7">
    <source>
        <dbReference type="EMBL" id="AKX60371.1"/>
    </source>
</evidence>
<evidence type="ECO:0000256" key="5">
    <source>
        <dbReference type="HAMAP-Rule" id="MF_00199"/>
    </source>
</evidence>
<dbReference type="Gene3D" id="3.60.21.10">
    <property type="match status" value="1"/>
</dbReference>
<dbReference type="PANTHER" id="PTHR40942:SF4">
    <property type="entry name" value="CYTOCHROME C5"/>
    <property type="match status" value="1"/>
</dbReference>
<reference evidence="7 8" key="1">
    <citation type="journal article" date="2015" name="Genome Announc.">
        <title>Genome Sequences of Oblitimonas alkaliphila gen. nov. sp. nov. (Proposed), a Novel Bacterium of the Pseudomonadaceae Family.</title>
        <authorList>
            <person name="Lauer A.C."/>
            <person name="Nicholson A.C."/>
            <person name="Humrighouse B.W."/>
            <person name="Emery B."/>
            <person name="Drobish A."/>
            <person name="Juieng P."/>
            <person name="Loparev V."/>
            <person name="McQuiston J.R."/>
        </authorList>
    </citation>
    <scope>NUCLEOTIDE SEQUENCE [LARGE SCALE GENOMIC DNA]</scope>
    <source>
        <strain evidence="7 8">E5571</strain>
    </source>
</reference>